<organism evidence="11 12">
    <name type="scientific">Parapusillimonas granuli</name>
    <dbReference type="NCBI Taxonomy" id="380911"/>
    <lineage>
        <taxon>Bacteria</taxon>
        <taxon>Pseudomonadati</taxon>
        <taxon>Pseudomonadota</taxon>
        <taxon>Betaproteobacteria</taxon>
        <taxon>Burkholderiales</taxon>
        <taxon>Alcaligenaceae</taxon>
        <taxon>Parapusillimonas</taxon>
    </lineage>
</organism>
<evidence type="ECO:0000256" key="2">
    <source>
        <dbReference type="ARBA" id="ARBA00022448"/>
    </source>
</evidence>
<keyword evidence="2 9" id="KW-0813">Transport</keyword>
<keyword evidence="3" id="KW-1003">Cell membrane</keyword>
<evidence type="ECO:0000259" key="10">
    <source>
        <dbReference type="Pfam" id="PF04290"/>
    </source>
</evidence>
<evidence type="ECO:0000256" key="5">
    <source>
        <dbReference type="ARBA" id="ARBA00022692"/>
    </source>
</evidence>
<dbReference type="InterPro" id="IPR007387">
    <property type="entry name" value="TRAP_DctQ"/>
</dbReference>
<keyword evidence="6 9" id="KW-1133">Transmembrane helix</keyword>
<dbReference type="PANTHER" id="PTHR35011">
    <property type="entry name" value="2,3-DIKETO-L-GULONATE TRAP TRANSPORTER SMALL PERMEASE PROTEIN YIAM"/>
    <property type="match status" value="1"/>
</dbReference>
<evidence type="ECO:0000256" key="4">
    <source>
        <dbReference type="ARBA" id="ARBA00022519"/>
    </source>
</evidence>
<sequence>MGFVSTALRWLDRNIERAFILVAYSTMSLIIVFAVIQRYVFSTQIPWSGSVPIYLFLWVTWIGCSYNVRRRSHLCFNEVRMRMSYGAQYACMWLDAVLWLVFGGLVVYFTLEQTMLAYQNFSIVQGTDNLMQWWFYCATPVAWVLLMFRAVQNLLADARRYKNKQPFIVAIQSVGAENV</sequence>
<evidence type="ECO:0000256" key="9">
    <source>
        <dbReference type="RuleBase" id="RU369079"/>
    </source>
</evidence>
<dbReference type="GO" id="GO:0005886">
    <property type="term" value="C:plasma membrane"/>
    <property type="evidence" value="ECO:0007669"/>
    <property type="project" value="UniProtKB-SubCell"/>
</dbReference>
<accession>A0A853FX49</accession>
<comment type="function">
    <text evidence="9">Part of the tripartite ATP-independent periplasmic (TRAP) transport system.</text>
</comment>
<evidence type="ECO:0000256" key="1">
    <source>
        <dbReference type="ARBA" id="ARBA00004429"/>
    </source>
</evidence>
<feature type="transmembrane region" description="Helical" evidence="9">
    <location>
        <begin position="131"/>
        <end position="151"/>
    </location>
</feature>
<feature type="domain" description="Tripartite ATP-independent periplasmic transporters DctQ component" evidence="10">
    <location>
        <begin position="27"/>
        <end position="159"/>
    </location>
</feature>
<evidence type="ECO:0000256" key="7">
    <source>
        <dbReference type="ARBA" id="ARBA00023136"/>
    </source>
</evidence>
<keyword evidence="5 9" id="KW-0812">Transmembrane</keyword>
<dbReference type="EMBL" id="JACCEM010000008">
    <property type="protein sequence ID" value="NYT50664.1"/>
    <property type="molecule type" value="Genomic_DNA"/>
</dbReference>
<name>A0A853FX49_9BURK</name>
<dbReference type="InterPro" id="IPR055348">
    <property type="entry name" value="DctQ"/>
</dbReference>
<comment type="subunit">
    <text evidence="9">The complex comprises the extracytoplasmic solute receptor protein and the two transmembrane proteins.</text>
</comment>
<comment type="subcellular location">
    <subcellularLocation>
        <location evidence="1 9">Cell inner membrane</location>
        <topology evidence="1 9">Multi-pass membrane protein</topology>
    </subcellularLocation>
</comment>
<dbReference type="Proteomes" id="UP000559809">
    <property type="component" value="Unassembled WGS sequence"/>
</dbReference>
<dbReference type="AlphaFoldDB" id="A0A853FX49"/>
<keyword evidence="7 9" id="KW-0472">Membrane</keyword>
<evidence type="ECO:0000256" key="6">
    <source>
        <dbReference type="ARBA" id="ARBA00022989"/>
    </source>
</evidence>
<comment type="similarity">
    <text evidence="8 9">Belongs to the TRAP transporter small permease family.</text>
</comment>
<reference evidence="11 12" key="1">
    <citation type="submission" date="2020-07" db="EMBL/GenBank/DDBJ databases">
        <title>Taxonomic revisions and descriptions of new bacterial species based on genomic comparisons in the high-G+C-content subgroup of the family Alcaligenaceae.</title>
        <authorList>
            <person name="Szabo A."/>
            <person name="Felfoldi T."/>
        </authorList>
    </citation>
    <scope>NUCLEOTIDE SEQUENCE [LARGE SCALE GENOMIC DNA]</scope>
    <source>
        <strain evidence="11 12">LMG 24012</strain>
    </source>
</reference>
<proteinExistence type="inferred from homology"/>
<dbReference type="RefSeq" id="WP_180156839.1">
    <property type="nucleotide sequence ID" value="NZ_JACCEM010000008.1"/>
</dbReference>
<evidence type="ECO:0000256" key="3">
    <source>
        <dbReference type="ARBA" id="ARBA00022475"/>
    </source>
</evidence>
<feature type="transmembrane region" description="Helical" evidence="9">
    <location>
        <begin position="51"/>
        <end position="68"/>
    </location>
</feature>
<dbReference type="GO" id="GO:0022857">
    <property type="term" value="F:transmembrane transporter activity"/>
    <property type="evidence" value="ECO:0007669"/>
    <property type="project" value="UniProtKB-UniRule"/>
</dbReference>
<gene>
    <name evidence="11" type="ORF">H0A72_15195</name>
</gene>
<feature type="transmembrane region" description="Helical" evidence="9">
    <location>
        <begin position="89"/>
        <end position="111"/>
    </location>
</feature>
<protein>
    <recommendedName>
        <fullName evidence="9">TRAP transporter small permease protein</fullName>
    </recommendedName>
</protein>
<feature type="transmembrane region" description="Helical" evidence="9">
    <location>
        <begin position="18"/>
        <end position="39"/>
    </location>
</feature>
<evidence type="ECO:0000313" key="11">
    <source>
        <dbReference type="EMBL" id="NYT50664.1"/>
    </source>
</evidence>
<evidence type="ECO:0000313" key="12">
    <source>
        <dbReference type="Proteomes" id="UP000559809"/>
    </source>
</evidence>
<comment type="caution">
    <text evidence="11">The sequence shown here is derived from an EMBL/GenBank/DDBJ whole genome shotgun (WGS) entry which is preliminary data.</text>
</comment>
<keyword evidence="4 9" id="KW-0997">Cell inner membrane</keyword>
<keyword evidence="12" id="KW-1185">Reference proteome</keyword>
<evidence type="ECO:0000256" key="8">
    <source>
        <dbReference type="ARBA" id="ARBA00038436"/>
    </source>
</evidence>
<dbReference type="Pfam" id="PF04290">
    <property type="entry name" value="DctQ"/>
    <property type="match status" value="1"/>
</dbReference>